<proteinExistence type="inferred from homology"/>
<dbReference type="GO" id="GO:0000785">
    <property type="term" value="C:chromatin"/>
    <property type="evidence" value="ECO:0007669"/>
    <property type="project" value="TreeGrafter"/>
</dbReference>
<dbReference type="GO" id="GO:0006357">
    <property type="term" value="P:regulation of transcription by RNA polymerase II"/>
    <property type="evidence" value="ECO:0007669"/>
    <property type="project" value="TreeGrafter"/>
</dbReference>
<evidence type="ECO:0000256" key="1">
    <source>
        <dbReference type="ARBA" id="ARBA00007290"/>
    </source>
</evidence>
<comment type="caution">
    <text evidence="5">The sequence shown here is derived from an EMBL/GenBank/DDBJ whole genome shotgun (WGS) entry which is preliminary data.</text>
</comment>
<dbReference type="AlphaFoldDB" id="A0A2P4QSK2"/>
<dbReference type="VEuPathDB" id="FungiDB:RhiirFUN_014146"/>
<name>A0A2P4QSK2_RHIID</name>
<dbReference type="PANTHER" id="PTHR16081">
    <property type="entry name" value="VERTNIN"/>
    <property type="match status" value="1"/>
</dbReference>
<keyword evidence="3" id="KW-0175">Coiled coil</keyword>
<sequence>MVAKTTKCRRVRQAAKYEQDKLAVKRKRVRLAAKYEQAKLATKCRQSKRKKASTSKRSSYSIKQKKQVVAYAKSNGRNEAARHFQLNSILIAAHNHVFFLRKFPKFSEFRAIRKNDITLSEVINYGVQFDSADILPNSFDINEEWDDDKQDYEAMKLLPEKYKDCVCIRSTPDGNCFFNSASLIVFGNENFNIQLRLAVMVELMIHSQFYLQQKIFEQDIIYREEALNSGNSRIINNNYGFKKESEYISELKLMCKPNSWNSMIAFFGLASVLHRPIESLFPNTNNKFMNQIYNRIILPRQNTKDLPKCIIMWSSCSAKQFQMTYQANHFVPVFKRKNNFIQDLPFSQNNFIDLSIFKDDELLVMQNCLSIAKDKEPVYDEIKCEDYNYNFQSVYNDDDDNYQSSIKNDHQLQPVIENDKRKQNQNLAGLFMGIDSSFIPNVENINGYLIYQEAKDFQFTITRKDALDKLILCVIDDQEPNYYWRSWQVSNYYLVELLRKQSEFPPQISITVKKTYESNKILTKYCYCGGCNINEKVTFKIAINKLDLISSENLVNISVIFSLNKNQCKHLEGKTFGQCRGLSRQKLMEFDCKSPRNIRKQILSTVKSEIRYTGNRQGIPSANSARMINSAKKTNKQLGYNLCERLHAAILDINRKEKDEFLRINGSKSAVKRRIWGFIQEPIQTQPLSIPIFNEAAIVYYHDHVHENPGIFLDYTGQLVKSIPYCLTSINNTTENYKRILNAFFTMPLLGKKSDAPPVDVFELVTNDLSANNLQHYLHIYRQKELQLFNSNSVPYLINTDCARNLLVAVLKEYNNETPEQYFNRIINTIITNEEFDSSKVLVGWCYGHAIRAVRHHIRSKKFTIEEGGSREILAKFAMRVWNSVRVKENIDEIENEIDRWEWLMIQKNLELINKRVSLIKKNRFRDNFGEISLHDLPSIDFESNQNLEDLDLAVYPQNLPLNSDKINNTWTYTIMGDPLLKIIQNYNSYELLILQLGININVQLDITTQSIINPFYSINLKNYLERFWWKTIILWSNLIPAIKNRTRRTTATVEVENNIVKNFDIGKKNLPIDEYIYVRTQTLKSTQNLIAERLMCRSFGQQNQDQNELNEQWQPKKKRTFTNEESRIIKNFKIVMDYRKNTDSPSQYRIAREIREISTQNIGFNQSMVSRLYNGIDIPKCDRTITAINNWIDKELEKKENQENLNREII</sequence>
<feature type="domain" description="OTU" evidence="4">
    <location>
        <begin position="165"/>
        <end position="336"/>
    </location>
</feature>
<organism evidence="5 6">
    <name type="scientific">Rhizophagus irregularis (strain DAOM 181602 / DAOM 197198 / MUCL 43194)</name>
    <name type="common">Arbuscular mycorrhizal fungus</name>
    <name type="synonym">Glomus intraradices</name>
    <dbReference type="NCBI Taxonomy" id="747089"/>
    <lineage>
        <taxon>Eukaryota</taxon>
        <taxon>Fungi</taxon>
        <taxon>Fungi incertae sedis</taxon>
        <taxon>Mucoromycota</taxon>
        <taxon>Glomeromycotina</taxon>
        <taxon>Glomeromycetes</taxon>
        <taxon>Glomerales</taxon>
        <taxon>Glomeraceae</taxon>
        <taxon>Rhizophagus</taxon>
    </lineage>
</organism>
<evidence type="ECO:0000313" key="6">
    <source>
        <dbReference type="Proteomes" id="UP000018888"/>
    </source>
</evidence>
<comment type="similarity">
    <text evidence="1">Belongs to the vertnin family.</text>
</comment>
<reference evidence="5 6" key="1">
    <citation type="journal article" date="2013" name="Proc. Natl. Acad. Sci. U.S.A.">
        <title>Genome of an arbuscular mycorrhizal fungus provides insight into the oldest plant symbiosis.</title>
        <authorList>
            <person name="Tisserant E."/>
            <person name="Malbreil M."/>
            <person name="Kuo A."/>
            <person name="Kohler A."/>
            <person name="Symeonidi A."/>
            <person name="Balestrini R."/>
            <person name="Charron P."/>
            <person name="Duensing N."/>
            <person name="Frei Dit Frey N."/>
            <person name="Gianinazzi-Pearson V."/>
            <person name="Gilbert L.B."/>
            <person name="Handa Y."/>
            <person name="Herr J.R."/>
            <person name="Hijri M."/>
            <person name="Koul R."/>
            <person name="Kawaguchi M."/>
            <person name="Krajinski F."/>
            <person name="Lammers P.J."/>
            <person name="Masclaux F.G."/>
            <person name="Murat C."/>
            <person name="Morin E."/>
            <person name="Ndikumana S."/>
            <person name="Pagni M."/>
            <person name="Petitpierre D."/>
            <person name="Requena N."/>
            <person name="Rosikiewicz P."/>
            <person name="Riley R."/>
            <person name="Saito K."/>
            <person name="San Clemente H."/>
            <person name="Shapiro H."/>
            <person name="van Tuinen D."/>
            <person name="Becard G."/>
            <person name="Bonfante P."/>
            <person name="Paszkowski U."/>
            <person name="Shachar-Hill Y.Y."/>
            <person name="Tuskan G.A."/>
            <person name="Young P.W."/>
            <person name="Sanders I.R."/>
            <person name="Henrissat B."/>
            <person name="Rensing S.A."/>
            <person name="Grigoriev I.V."/>
            <person name="Corradi N."/>
            <person name="Roux C."/>
            <person name="Martin F."/>
        </authorList>
    </citation>
    <scope>NUCLEOTIDE SEQUENCE [LARGE SCALE GENOMIC DNA]</scope>
    <source>
        <strain evidence="5 6">DAOM 197198</strain>
    </source>
</reference>
<reference evidence="5 6" key="2">
    <citation type="journal article" date="2018" name="New Phytol.">
        <title>High intraspecific genome diversity in the model arbuscular mycorrhizal symbiont Rhizophagus irregularis.</title>
        <authorList>
            <person name="Chen E.C.H."/>
            <person name="Morin E."/>
            <person name="Beaudet D."/>
            <person name="Noel J."/>
            <person name="Yildirir G."/>
            <person name="Ndikumana S."/>
            <person name="Charron P."/>
            <person name="St-Onge C."/>
            <person name="Giorgi J."/>
            <person name="Kruger M."/>
            <person name="Marton T."/>
            <person name="Ropars J."/>
            <person name="Grigoriev I.V."/>
            <person name="Hainaut M."/>
            <person name="Henrissat B."/>
            <person name="Roux C."/>
            <person name="Martin F."/>
            <person name="Corradi N."/>
        </authorList>
    </citation>
    <scope>NUCLEOTIDE SEQUENCE [LARGE SCALE GENOMIC DNA]</scope>
    <source>
        <strain evidence="5 6">DAOM 197198</strain>
    </source>
</reference>
<dbReference type="VEuPathDB" id="FungiDB:RhiirFUN_026839"/>
<evidence type="ECO:0000259" key="4">
    <source>
        <dbReference type="PROSITE" id="PS50802"/>
    </source>
</evidence>
<gene>
    <name evidence="5" type="ORF">GLOIN_2v1835524</name>
</gene>
<dbReference type="CDD" id="cd22791">
    <property type="entry name" value="OTU_VRTN"/>
    <property type="match status" value="1"/>
</dbReference>
<dbReference type="InterPro" id="IPR047273">
    <property type="entry name" value="VRTN_OTU_dom"/>
</dbReference>
<dbReference type="InterPro" id="IPR038822">
    <property type="entry name" value="Vertnin-like"/>
</dbReference>
<protein>
    <recommendedName>
        <fullName evidence="2">Vertnin</fullName>
    </recommendedName>
</protein>
<evidence type="ECO:0000256" key="3">
    <source>
        <dbReference type="SAM" id="Coils"/>
    </source>
</evidence>
<accession>A0A2P4QSK2</accession>
<dbReference type="InterPro" id="IPR003323">
    <property type="entry name" value="OTU_dom"/>
</dbReference>
<evidence type="ECO:0000313" key="5">
    <source>
        <dbReference type="EMBL" id="POG80634.1"/>
    </source>
</evidence>
<dbReference type="PANTHER" id="PTHR16081:SF0">
    <property type="entry name" value="VERTNIN"/>
    <property type="match status" value="1"/>
</dbReference>
<dbReference type="Proteomes" id="UP000018888">
    <property type="component" value="Unassembled WGS sequence"/>
</dbReference>
<evidence type="ECO:0000256" key="2">
    <source>
        <dbReference type="ARBA" id="ARBA00020188"/>
    </source>
</evidence>
<dbReference type="Gene3D" id="3.90.70.80">
    <property type="match status" value="1"/>
</dbReference>
<feature type="coiled-coil region" evidence="3">
    <location>
        <begin position="884"/>
        <end position="911"/>
    </location>
</feature>
<dbReference type="EMBL" id="AUPC02000016">
    <property type="protein sequence ID" value="POG80634.1"/>
    <property type="molecule type" value="Genomic_DNA"/>
</dbReference>
<keyword evidence="6" id="KW-1185">Reference proteome</keyword>
<dbReference type="PROSITE" id="PS50802">
    <property type="entry name" value="OTU"/>
    <property type="match status" value="1"/>
</dbReference>